<name>A0A9D2TYA0_9FIRM</name>
<dbReference type="AlphaFoldDB" id="A0A9D2TYA0"/>
<proteinExistence type="predicted"/>
<keyword evidence="1 2" id="KW-0732">Signal</keyword>
<feature type="domain" description="Solute-binding protein family 3/N-terminal" evidence="3">
    <location>
        <begin position="1"/>
        <end position="156"/>
    </location>
</feature>
<feature type="chain" id="PRO_5039483545" evidence="2">
    <location>
        <begin position="28"/>
        <end position="266"/>
    </location>
</feature>
<dbReference type="SUPFAM" id="SSF53850">
    <property type="entry name" value="Periplasmic binding protein-like II"/>
    <property type="match status" value="2"/>
</dbReference>
<feature type="signal peptide" evidence="2">
    <location>
        <begin position="1"/>
        <end position="27"/>
    </location>
</feature>
<dbReference type="SMART" id="SM00062">
    <property type="entry name" value="PBPb"/>
    <property type="match status" value="1"/>
</dbReference>
<evidence type="ECO:0000256" key="1">
    <source>
        <dbReference type="ARBA" id="ARBA00022729"/>
    </source>
</evidence>
<dbReference type="InterPro" id="IPR001638">
    <property type="entry name" value="Solute-binding_3/MltF_N"/>
</dbReference>
<evidence type="ECO:0000256" key="2">
    <source>
        <dbReference type="SAM" id="SignalP"/>
    </source>
</evidence>
<comment type="caution">
    <text evidence="4">The sequence shown here is derived from an EMBL/GenBank/DDBJ whole genome shotgun (WGS) entry which is preliminary data.</text>
</comment>
<dbReference type="Gene3D" id="3.40.190.10">
    <property type="entry name" value="Periplasmic binding protein-like II"/>
    <property type="match status" value="3"/>
</dbReference>
<reference evidence="4" key="1">
    <citation type="journal article" date="2021" name="PeerJ">
        <title>Extensive microbial diversity within the chicken gut microbiome revealed by metagenomics and culture.</title>
        <authorList>
            <person name="Gilroy R."/>
            <person name="Ravi A."/>
            <person name="Getino M."/>
            <person name="Pursley I."/>
            <person name="Horton D.L."/>
            <person name="Alikhan N.F."/>
            <person name="Baker D."/>
            <person name="Gharbi K."/>
            <person name="Hall N."/>
            <person name="Watson M."/>
            <person name="Adriaenssens E.M."/>
            <person name="Foster-Nyarko E."/>
            <person name="Jarju S."/>
            <person name="Secka A."/>
            <person name="Antonio M."/>
            <person name="Oren A."/>
            <person name="Chaudhuri R.R."/>
            <person name="La Ragione R."/>
            <person name="Hildebrand F."/>
            <person name="Pallen M.J."/>
        </authorList>
    </citation>
    <scope>NUCLEOTIDE SEQUENCE</scope>
    <source>
        <strain evidence="4">ChiBcec6-4105</strain>
    </source>
</reference>
<organism evidence="4 5">
    <name type="scientific">Candidatus Blautia avicola</name>
    <dbReference type="NCBI Taxonomy" id="2838483"/>
    <lineage>
        <taxon>Bacteria</taxon>
        <taxon>Bacillati</taxon>
        <taxon>Bacillota</taxon>
        <taxon>Clostridia</taxon>
        <taxon>Lachnospirales</taxon>
        <taxon>Lachnospiraceae</taxon>
        <taxon>Blautia</taxon>
    </lineage>
</organism>
<dbReference type="Pfam" id="PF00497">
    <property type="entry name" value="SBP_bac_3"/>
    <property type="match status" value="2"/>
</dbReference>
<dbReference type="PANTHER" id="PTHR35936">
    <property type="entry name" value="MEMBRANE-BOUND LYTIC MUREIN TRANSGLYCOSYLASE F"/>
    <property type="match status" value="1"/>
</dbReference>
<evidence type="ECO:0000313" key="4">
    <source>
        <dbReference type="EMBL" id="HJD28873.1"/>
    </source>
</evidence>
<sequence>MKKKVLASLLVSVAVLTAAGCSGGSQASSEPVEIQSVDDLADLKIGVQIGTTGDSQATEAVKEDSQVNRFNKGADAIVALKNGKVDCVVIDSLPAEKFVEANDDLKIVDGIFDKEEYAICMKKGNTQLRDAFNGALAELKEEGTLEEIQNNYIGDEIGEHPYESPADVDRSNGTLTMATNAEFEPWEYKEGDKVVGIDADIAQAICDKLGYDLKIEDMAFEAILTSVDTGKADFGAAGMTVTPEREESVDFTDTYAEATQVVIVKK</sequence>
<protein>
    <submittedName>
        <fullName evidence="4">Transporter substrate-binding domain-containing protein</fullName>
    </submittedName>
</protein>
<gene>
    <name evidence="4" type="ORF">H9914_07775</name>
</gene>
<evidence type="ECO:0000313" key="5">
    <source>
        <dbReference type="Proteomes" id="UP000823892"/>
    </source>
</evidence>
<dbReference type="Proteomes" id="UP000823892">
    <property type="component" value="Unassembled WGS sequence"/>
</dbReference>
<reference evidence="4" key="2">
    <citation type="submission" date="2021-04" db="EMBL/GenBank/DDBJ databases">
        <authorList>
            <person name="Gilroy R."/>
        </authorList>
    </citation>
    <scope>NUCLEOTIDE SEQUENCE</scope>
    <source>
        <strain evidence="4">ChiBcec6-4105</strain>
    </source>
</reference>
<dbReference type="PROSITE" id="PS51257">
    <property type="entry name" value="PROKAR_LIPOPROTEIN"/>
    <property type="match status" value="1"/>
</dbReference>
<accession>A0A9D2TYA0</accession>
<evidence type="ECO:0000259" key="3">
    <source>
        <dbReference type="SMART" id="SM00062"/>
    </source>
</evidence>
<dbReference type="EMBL" id="DWUY01000175">
    <property type="protein sequence ID" value="HJD28873.1"/>
    <property type="molecule type" value="Genomic_DNA"/>
</dbReference>
<dbReference type="PANTHER" id="PTHR35936:SF17">
    <property type="entry name" value="ARGININE-BINDING EXTRACELLULAR PROTEIN ARTP"/>
    <property type="match status" value="1"/>
</dbReference>